<comment type="caution">
    <text evidence="1">The sequence shown here is derived from an EMBL/GenBank/DDBJ whole genome shotgun (WGS) entry which is preliminary data.</text>
</comment>
<keyword evidence="2" id="KW-1185">Reference proteome</keyword>
<organism evidence="1 2">
    <name type="scientific">Legionella rubrilucens</name>
    <dbReference type="NCBI Taxonomy" id="458"/>
    <lineage>
        <taxon>Bacteria</taxon>
        <taxon>Pseudomonadati</taxon>
        <taxon>Pseudomonadota</taxon>
        <taxon>Gammaproteobacteria</taxon>
        <taxon>Legionellales</taxon>
        <taxon>Legionellaceae</taxon>
        <taxon>Legionella</taxon>
    </lineage>
</organism>
<dbReference type="AlphaFoldDB" id="A0A0W0XYG1"/>
<dbReference type="Proteomes" id="UP000054608">
    <property type="component" value="Unassembled WGS sequence"/>
</dbReference>
<dbReference type="STRING" id="458.Lrub_0693"/>
<gene>
    <name evidence="1" type="ORF">Lrub_0693</name>
</gene>
<protein>
    <submittedName>
        <fullName evidence="1">Uncharacterized protein</fullName>
    </submittedName>
</protein>
<dbReference type="EMBL" id="LNYT01000006">
    <property type="protein sequence ID" value="KTD49594.1"/>
    <property type="molecule type" value="Genomic_DNA"/>
</dbReference>
<evidence type="ECO:0000313" key="1">
    <source>
        <dbReference type="EMBL" id="KTD49594.1"/>
    </source>
</evidence>
<sequence length="372" mass="42899">MDKSKFISLLKNNDKENLIKFINEESAFSNFREEMIRFGDLISKVDIPLLAEWFLNRSRNISPENVLSELEEFLVSENIPGRYIVTLKGINLKNSLNINKSIRLVPITELKSLYRNTISEYNKIFESLTQAIVNINKKVLEETAALECFGISSPCFTGRHNINKEFHLPYNNLHSLCSMFALIGPCAPSVISWWWEPNENIPYSGYSISRAETNPDIINSTNYDLTTDDENELVELAELFLKFNSKNELHIPLNRLNRSLVRIEPIDQLIELAIAMESLFLKSDNTGELGFRLRTTIAKYMEEDIGKRQKLAEIIKKFYSYRSKAVHKGKVEDKDWEKVNSSIDATQDILINALKKIIKEGDVPDWDKIILK</sequence>
<reference evidence="1 2" key="1">
    <citation type="submission" date="2015-11" db="EMBL/GenBank/DDBJ databases">
        <title>Genomic analysis of 38 Legionella species identifies large and diverse effector repertoires.</title>
        <authorList>
            <person name="Burstein D."/>
            <person name="Amaro F."/>
            <person name="Zusman T."/>
            <person name="Lifshitz Z."/>
            <person name="Cohen O."/>
            <person name="Gilbert J.A."/>
            <person name="Pupko T."/>
            <person name="Shuman H.A."/>
            <person name="Segal G."/>
        </authorList>
    </citation>
    <scope>NUCLEOTIDE SEQUENCE [LARGE SCALE GENOMIC DNA]</scope>
    <source>
        <strain evidence="1 2">WA-270A-C2</strain>
    </source>
</reference>
<accession>A0A0W0XYG1</accession>
<evidence type="ECO:0000313" key="2">
    <source>
        <dbReference type="Proteomes" id="UP000054608"/>
    </source>
</evidence>
<dbReference type="RefSeq" id="WP_058530806.1">
    <property type="nucleotide sequence ID" value="NZ_CAAAIN010000013.1"/>
</dbReference>
<name>A0A0W0XYG1_9GAMM</name>
<dbReference type="PATRIC" id="fig|458.5.peg.719"/>
<proteinExistence type="predicted"/>